<evidence type="ECO:0000313" key="2">
    <source>
        <dbReference type="Proteomes" id="UP000735302"/>
    </source>
</evidence>
<sequence>MTVVWKYCEINSTIGSKYIRQANVKRVDSKAITEAIRRVERKDDGSLGDDAKDLSRSAVHFYVKKCRTGR</sequence>
<name>A0AAV4AKR9_9GAST</name>
<evidence type="ECO:0000313" key="1">
    <source>
        <dbReference type="EMBL" id="GFO07898.1"/>
    </source>
</evidence>
<keyword evidence="2" id="KW-1185">Reference proteome</keyword>
<dbReference type="AlphaFoldDB" id="A0AAV4AKR9"/>
<organism evidence="1 2">
    <name type="scientific">Plakobranchus ocellatus</name>
    <dbReference type="NCBI Taxonomy" id="259542"/>
    <lineage>
        <taxon>Eukaryota</taxon>
        <taxon>Metazoa</taxon>
        <taxon>Spiralia</taxon>
        <taxon>Lophotrochozoa</taxon>
        <taxon>Mollusca</taxon>
        <taxon>Gastropoda</taxon>
        <taxon>Heterobranchia</taxon>
        <taxon>Euthyneura</taxon>
        <taxon>Panpulmonata</taxon>
        <taxon>Sacoglossa</taxon>
        <taxon>Placobranchoidea</taxon>
        <taxon>Plakobranchidae</taxon>
        <taxon>Plakobranchus</taxon>
    </lineage>
</organism>
<accession>A0AAV4AKR9</accession>
<proteinExistence type="predicted"/>
<gene>
    <name evidence="1" type="ORF">PoB_003440300</name>
</gene>
<comment type="caution">
    <text evidence="1">The sequence shown here is derived from an EMBL/GenBank/DDBJ whole genome shotgun (WGS) entry which is preliminary data.</text>
</comment>
<protein>
    <submittedName>
        <fullName evidence="1">Uncharacterized protein</fullName>
    </submittedName>
</protein>
<dbReference type="Proteomes" id="UP000735302">
    <property type="component" value="Unassembled WGS sequence"/>
</dbReference>
<reference evidence="1 2" key="1">
    <citation type="journal article" date="2021" name="Elife">
        <title>Chloroplast acquisition without the gene transfer in kleptoplastic sea slugs, Plakobranchus ocellatus.</title>
        <authorList>
            <person name="Maeda T."/>
            <person name="Takahashi S."/>
            <person name="Yoshida T."/>
            <person name="Shimamura S."/>
            <person name="Takaki Y."/>
            <person name="Nagai Y."/>
            <person name="Toyoda A."/>
            <person name="Suzuki Y."/>
            <person name="Arimoto A."/>
            <person name="Ishii H."/>
            <person name="Satoh N."/>
            <person name="Nishiyama T."/>
            <person name="Hasebe M."/>
            <person name="Maruyama T."/>
            <person name="Minagawa J."/>
            <person name="Obokata J."/>
            <person name="Shigenobu S."/>
        </authorList>
    </citation>
    <scope>NUCLEOTIDE SEQUENCE [LARGE SCALE GENOMIC DNA]</scope>
</reference>
<dbReference type="EMBL" id="BLXT01003924">
    <property type="protein sequence ID" value="GFO07898.1"/>
    <property type="molecule type" value="Genomic_DNA"/>
</dbReference>